<keyword evidence="3" id="KW-1185">Reference proteome</keyword>
<dbReference type="Proteomes" id="UP001152561">
    <property type="component" value="Unassembled WGS sequence"/>
</dbReference>
<accession>A0A9Q1RJQ6</accession>
<feature type="region of interest" description="Disordered" evidence="1">
    <location>
        <begin position="55"/>
        <end position="77"/>
    </location>
</feature>
<evidence type="ECO:0000313" key="2">
    <source>
        <dbReference type="EMBL" id="KAJ8563418.1"/>
    </source>
</evidence>
<dbReference type="AlphaFoldDB" id="A0A9Q1RJQ6"/>
<dbReference type="EMBL" id="JAJAGQ010000005">
    <property type="protein sequence ID" value="KAJ8563418.1"/>
    <property type="molecule type" value="Genomic_DNA"/>
</dbReference>
<gene>
    <name evidence="2" type="ORF">K7X08_031870</name>
</gene>
<comment type="caution">
    <text evidence="2">The sequence shown here is derived from an EMBL/GenBank/DDBJ whole genome shotgun (WGS) entry which is preliminary data.</text>
</comment>
<sequence>MTSKLLILACQAVKFSQLVQQKVTRLADIIGDIGYKPSANSKLKWKGKEAITTRKLQDIQGQQRMRKRPSSSQSKEP</sequence>
<protein>
    <submittedName>
        <fullName evidence="2">Uncharacterized protein</fullName>
    </submittedName>
</protein>
<dbReference type="OrthoDB" id="1301490at2759"/>
<proteinExistence type="predicted"/>
<evidence type="ECO:0000256" key="1">
    <source>
        <dbReference type="SAM" id="MobiDB-lite"/>
    </source>
</evidence>
<name>A0A9Q1RJQ6_9SOLA</name>
<evidence type="ECO:0000313" key="3">
    <source>
        <dbReference type="Proteomes" id="UP001152561"/>
    </source>
</evidence>
<organism evidence="2 3">
    <name type="scientific">Anisodus acutangulus</name>
    <dbReference type="NCBI Taxonomy" id="402998"/>
    <lineage>
        <taxon>Eukaryota</taxon>
        <taxon>Viridiplantae</taxon>
        <taxon>Streptophyta</taxon>
        <taxon>Embryophyta</taxon>
        <taxon>Tracheophyta</taxon>
        <taxon>Spermatophyta</taxon>
        <taxon>Magnoliopsida</taxon>
        <taxon>eudicotyledons</taxon>
        <taxon>Gunneridae</taxon>
        <taxon>Pentapetalae</taxon>
        <taxon>asterids</taxon>
        <taxon>lamiids</taxon>
        <taxon>Solanales</taxon>
        <taxon>Solanaceae</taxon>
        <taxon>Solanoideae</taxon>
        <taxon>Hyoscyameae</taxon>
        <taxon>Anisodus</taxon>
    </lineage>
</organism>
<reference evidence="3" key="1">
    <citation type="journal article" date="2023" name="Proc. Natl. Acad. Sci. U.S.A.">
        <title>Genomic and structural basis for evolution of tropane alkaloid biosynthesis.</title>
        <authorList>
            <person name="Wanga Y.-J."/>
            <person name="Taina T."/>
            <person name="Yua J.-Y."/>
            <person name="Lia J."/>
            <person name="Xua B."/>
            <person name="Chenc J."/>
            <person name="D'Auriad J.C."/>
            <person name="Huanga J.-P."/>
            <person name="Huanga S.-X."/>
        </authorList>
    </citation>
    <scope>NUCLEOTIDE SEQUENCE [LARGE SCALE GENOMIC DNA]</scope>
    <source>
        <strain evidence="3">cv. KIB-2019</strain>
    </source>
</reference>